<dbReference type="EMBL" id="JBHSQV010000161">
    <property type="protein sequence ID" value="MFC5987374.1"/>
    <property type="molecule type" value="Genomic_DNA"/>
</dbReference>
<name>A0ABW1IRH5_9BACL</name>
<comment type="caution">
    <text evidence="1">The sequence shown here is derived from an EMBL/GenBank/DDBJ whole genome shotgun (WGS) entry which is preliminary data.</text>
</comment>
<keyword evidence="2" id="KW-1185">Reference proteome</keyword>
<organism evidence="1 2">
    <name type="scientific">Marinicrinis lubricantis</name>
    <dbReference type="NCBI Taxonomy" id="2086470"/>
    <lineage>
        <taxon>Bacteria</taxon>
        <taxon>Bacillati</taxon>
        <taxon>Bacillota</taxon>
        <taxon>Bacilli</taxon>
        <taxon>Bacillales</taxon>
        <taxon>Paenibacillaceae</taxon>
    </lineage>
</organism>
<protein>
    <submittedName>
        <fullName evidence="1">Uncharacterized protein</fullName>
    </submittedName>
</protein>
<evidence type="ECO:0000313" key="1">
    <source>
        <dbReference type="EMBL" id="MFC5987374.1"/>
    </source>
</evidence>
<proteinExistence type="predicted"/>
<dbReference type="RefSeq" id="WP_379894741.1">
    <property type="nucleotide sequence ID" value="NZ_JBHSQV010000161.1"/>
</dbReference>
<reference evidence="2" key="1">
    <citation type="journal article" date="2019" name="Int. J. Syst. Evol. Microbiol.">
        <title>The Global Catalogue of Microorganisms (GCM) 10K type strain sequencing project: providing services to taxonomists for standard genome sequencing and annotation.</title>
        <authorList>
            <consortium name="The Broad Institute Genomics Platform"/>
            <consortium name="The Broad Institute Genome Sequencing Center for Infectious Disease"/>
            <person name="Wu L."/>
            <person name="Ma J."/>
        </authorList>
    </citation>
    <scope>NUCLEOTIDE SEQUENCE [LARGE SCALE GENOMIC DNA]</scope>
    <source>
        <strain evidence="2">CCM 8749</strain>
    </source>
</reference>
<accession>A0ABW1IRH5</accession>
<gene>
    <name evidence="1" type="ORF">ACFPXP_13260</name>
</gene>
<sequence>IVILHVHGFSSYFNDFLAYEFDKECLKPLLLLDFLIVQQALLSPDVVLFFTGPYYDDRLQRTFAGSVLDSVNGMPLNLLCRVIHDKLPYHSYRTYHSGYSLRGNKAKVARFDPVVDAIVNLVLQKY</sequence>
<feature type="non-terminal residue" evidence="1">
    <location>
        <position position="1"/>
    </location>
</feature>
<dbReference type="Proteomes" id="UP001596250">
    <property type="component" value="Unassembled WGS sequence"/>
</dbReference>
<evidence type="ECO:0000313" key="2">
    <source>
        <dbReference type="Proteomes" id="UP001596250"/>
    </source>
</evidence>